<reference evidence="6 7" key="1">
    <citation type="submission" date="2013-01" db="EMBL/GenBank/DDBJ databases">
        <title>Whole genome shotgun sequence of Gordonia soli NBRC 108243.</title>
        <authorList>
            <person name="Isaki-Nakamura S."/>
            <person name="Hosoyama A."/>
            <person name="Tsuchikane K."/>
            <person name="Ando Y."/>
            <person name="Baba S."/>
            <person name="Ohji S."/>
            <person name="Hamada M."/>
            <person name="Tamura T."/>
            <person name="Yamazoe A."/>
            <person name="Yamazaki S."/>
            <person name="Fujita N."/>
        </authorList>
    </citation>
    <scope>NUCLEOTIDE SEQUENCE [LARGE SCALE GENOMIC DNA]</scope>
    <source>
        <strain evidence="6 7">NBRC 108243</strain>
    </source>
</reference>
<organism evidence="6 7">
    <name type="scientific">Gordonia soli NBRC 108243</name>
    <dbReference type="NCBI Taxonomy" id="1223545"/>
    <lineage>
        <taxon>Bacteria</taxon>
        <taxon>Bacillati</taxon>
        <taxon>Actinomycetota</taxon>
        <taxon>Actinomycetes</taxon>
        <taxon>Mycobacteriales</taxon>
        <taxon>Gordoniaceae</taxon>
        <taxon>Gordonia</taxon>
    </lineage>
</organism>
<evidence type="ECO:0000259" key="5">
    <source>
        <dbReference type="PROSITE" id="PS50983"/>
    </source>
</evidence>
<dbReference type="InterPro" id="IPR002491">
    <property type="entry name" value="ABC_transptr_periplasmic_BD"/>
</dbReference>
<dbReference type="OrthoDB" id="1846031at2"/>
<comment type="subcellular location">
    <subcellularLocation>
        <location evidence="1">Cell envelope</location>
    </subcellularLocation>
</comment>
<dbReference type="eggNOG" id="COG0614">
    <property type="taxonomic scope" value="Bacteria"/>
</dbReference>
<dbReference type="Pfam" id="PF01497">
    <property type="entry name" value="Peripla_BP_2"/>
    <property type="match status" value="1"/>
</dbReference>
<accession>M0QEA0</accession>
<protein>
    <submittedName>
        <fullName evidence="6">Putative ABC transporter substrate-binding protein</fullName>
    </submittedName>
</protein>
<dbReference type="STRING" id="1223545.GS4_05_01170"/>
<dbReference type="PANTHER" id="PTHR30532:SF1">
    <property type="entry name" value="IRON(3+)-HYDROXAMATE-BINDING PROTEIN FHUD"/>
    <property type="match status" value="1"/>
</dbReference>
<dbReference type="PROSITE" id="PS51257">
    <property type="entry name" value="PROKAR_LIPOPROTEIN"/>
    <property type="match status" value="1"/>
</dbReference>
<evidence type="ECO:0000256" key="3">
    <source>
        <dbReference type="ARBA" id="ARBA00022448"/>
    </source>
</evidence>
<dbReference type="SUPFAM" id="SSF53807">
    <property type="entry name" value="Helical backbone' metal receptor"/>
    <property type="match status" value="1"/>
</dbReference>
<evidence type="ECO:0000256" key="4">
    <source>
        <dbReference type="ARBA" id="ARBA00022729"/>
    </source>
</evidence>
<dbReference type="RefSeq" id="WP_007617582.1">
    <property type="nucleotide sequence ID" value="NZ_BANX01000005.1"/>
</dbReference>
<dbReference type="InterPro" id="IPR051313">
    <property type="entry name" value="Bact_iron-sidero_bind"/>
</dbReference>
<keyword evidence="4" id="KW-0732">Signal</keyword>
<dbReference type="PANTHER" id="PTHR30532">
    <property type="entry name" value="IRON III DICITRATE-BINDING PERIPLASMIC PROTEIN"/>
    <property type="match status" value="1"/>
</dbReference>
<comment type="caution">
    <text evidence="6">The sequence shown here is derived from an EMBL/GenBank/DDBJ whole genome shotgun (WGS) entry which is preliminary data.</text>
</comment>
<keyword evidence="3" id="KW-0813">Transport</keyword>
<evidence type="ECO:0000313" key="6">
    <source>
        <dbReference type="EMBL" id="GAC66908.1"/>
    </source>
</evidence>
<feature type="domain" description="Fe/B12 periplasmic-binding" evidence="5">
    <location>
        <begin position="53"/>
        <end position="324"/>
    </location>
</feature>
<gene>
    <name evidence="6" type="ORF">GS4_05_01170</name>
</gene>
<name>M0QEA0_9ACTN</name>
<dbReference type="Gene3D" id="3.40.50.1980">
    <property type="entry name" value="Nitrogenase molybdenum iron protein domain"/>
    <property type="match status" value="2"/>
</dbReference>
<evidence type="ECO:0000313" key="7">
    <source>
        <dbReference type="Proteomes" id="UP000011666"/>
    </source>
</evidence>
<sequence>MRTRRRLFIITVIGAILVLAGCATGRSDDPGGPGSVRIDHALGSAQVGANPVRVVTLGAADTQIATALGAQVVGAVRNPSSPDGNWPGVRPALSPAVTVLDSVRPDVTSIAALHPDLILATTAQSGYHDVYDRLSRIAPTIAYFDAPLRDPGEKLVDQIGRALGRSEQAAVLRERSDRAIDEFTRRHAASRAQRVAFGQFSAGTTYLMADPESQGARFFSRLGLRIPSAIADMRDAGGAGAALDMVTASQEELGVLGSADVGLISVFGGAPRQFTDIVTVSSTSLARSGRLHVIPVDLAAVLLQPNPATTDYALSGLRPYLTGS</sequence>
<dbReference type="EMBL" id="BANX01000005">
    <property type="protein sequence ID" value="GAC66908.1"/>
    <property type="molecule type" value="Genomic_DNA"/>
</dbReference>
<comment type="similarity">
    <text evidence="2">Belongs to the bacterial solute-binding protein 8 family.</text>
</comment>
<evidence type="ECO:0000256" key="2">
    <source>
        <dbReference type="ARBA" id="ARBA00008814"/>
    </source>
</evidence>
<dbReference type="Proteomes" id="UP000011666">
    <property type="component" value="Unassembled WGS sequence"/>
</dbReference>
<dbReference type="PROSITE" id="PS50983">
    <property type="entry name" value="FE_B12_PBP"/>
    <property type="match status" value="1"/>
</dbReference>
<keyword evidence="7" id="KW-1185">Reference proteome</keyword>
<evidence type="ECO:0000256" key="1">
    <source>
        <dbReference type="ARBA" id="ARBA00004196"/>
    </source>
</evidence>
<dbReference type="GO" id="GO:1901678">
    <property type="term" value="P:iron coordination entity transport"/>
    <property type="evidence" value="ECO:0007669"/>
    <property type="project" value="UniProtKB-ARBA"/>
</dbReference>
<proteinExistence type="inferred from homology"/>
<dbReference type="GO" id="GO:0030288">
    <property type="term" value="C:outer membrane-bounded periplasmic space"/>
    <property type="evidence" value="ECO:0007669"/>
    <property type="project" value="TreeGrafter"/>
</dbReference>
<dbReference type="AlphaFoldDB" id="M0QEA0"/>